<proteinExistence type="predicted"/>
<dbReference type="Pfam" id="PF07679">
    <property type="entry name" value="I-set"/>
    <property type="match status" value="3"/>
</dbReference>
<evidence type="ECO:0000259" key="5">
    <source>
        <dbReference type="PROSITE" id="PS50835"/>
    </source>
</evidence>
<dbReference type="FunFam" id="2.60.40.10:FF:000333">
    <property type="entry name" value="Down syndrome cell adhesion molecule"/>
    <property type="match status" value="4"/>
</dbReference>
<dbReference type="InterPro" id="IPR013783">
    <property type="entry name" value="Ig-like_fold"/>
</dbReference>
<dbReference type="GO" id="GO:0043025">
    <property type="term" value="C:neuronal cell body"/>
    <property type="evidence" value="ECO:0007669"/>
    <property type="project" value="TreeGrafter"/>
</dbReference>
<feature type="domain" description="Ig-like" evidence="5">
    <location>
        <begin position="25"/>
        <end position="115"/>
    </location>
</feature>
<name>A0A8X6NCY4_NEPPI</name>
<dbReference type="PANTHER" id="PTHR45080">
    <property type="entry name" value="CONTACTIN 5"/>
    <property type="match status" value="1"/>
</dbReference>
<dbReference type="InterPro" id="IPR036179">
    <property type="entry name" value="Ig-like_dom_sf"/>
</dbReference>
<organism evidence="6 7">
    <name type="scientific">Nephila pilipes</name>
    <name type="common">Giant wood spider</name>
    <name type="synonym">Nephila maculata</name>
    <dbReference type="NCBI Taxonomy" id="299642"/>
    <lineage>
        <taxon>Eukaryota</taxon>
        <taxon>Metazoa</taxon>
        <taxon>Ecdysozoa</taxon>
        <taxon>Arthropoda</taxon>
        <taxon>Chelicerata</taxon>
        <taxon>Arachnida</taxon>
        <taxon>Araneae</taxon>
        <taxon>Araneomorphae</taxon>
        <taxon>Entelegynae</taxon>
        <taxon>Araneoidea</taxon>
        <taxon>Nephilidae</taxon>
        <taxon>Nephila</taxon>
    </lineage>
</organism>
<dbReference type="InterPro" id="IPR003599">
    <property type="entry name" value="Ig_sub"/>
</dbReference>
<dbReference type="InterPro" id="IPR013098">
    <property type="entry name" value="Ig_I-set"/>
</dbReference>
<evidence type="ECO:0000256" key="3">
    <source>
        <dbReference type="ARBA" id="ARBA00023319"/>
    </source>
</evidence>
<feature type="domain" description="Ig-like" evidence="5">
    <location>
        <begin position="219"/>
        <end position="309"/>
    </location>
</feature>
<dbReference type="AlphaFoldDB" id="A0A8X6NCY4"/>
<dbReference type="GO" id="GO:0005886">
    <property type="term" value="C:plasma membrane"/>
    <property type="evidence" value="ECO:0007669"/>
    <property type="project" value="TreeGrafter"/>
</dbReference>
<dbReference type="PANTHER" id="PTHR45080:SF8">
    <property type="entry name" value="IG-LIKE DOMAIN-CONTAINING PROTEIN"/>
    <property type="match status" value="1"/>
</dbReference>
<dbReference type="InterPro" id="IPR050958">
    <property type="entry name" value="Cell_Adh-Cytoskel_Orgn"/>
</dbReference>
<dbReference type="EMBL" id="BMAW01008395">
    <property type="protein sequence ID" value="GFT08342.1"/>
    <property type="molecule type" value="Genomic_DNA"/>
</dbReference>
<dbReference type="Pfam" id="PF13927">
    <property type="entry name" value="Ig_3"/>
    <property type="match status" value="1"/>
</dbReference>
<dbReference type="InterPro" id="IPR003598">
    <property type="entry name" value="Ig_sub2"/>
</dbReference>
<dbReference type="Gene3D" id="2.60.40.10">
    <property type="entry name" value="Immunoglobulins"/>
    <property type="match status" value="4"/>
</dbReference>
<feature type="chain" id="PRO_5036445566" evidence="4">
    <location>
        <begin position="23"/>
        <end position="441"/>
    </location>
</feature>
<comment type="caution">
    <text evidence="6">The sequence shown here is derived from an EMBL/GenBank/DDBJ whole genome shotgun (WGS) entry which is preliminary data.</text>
</comment>
<evidence type="ECO:0000256" key="2">
    <source>
        <dbReference type="ARBA" id="ARBA00023157"/>
    </source>
</evidence>
<keyword evidence="2" id="KW-1015">Disulfide bond</keyword>
<evidence type="ECO:0000256" key="4">
    <source>
        <dbReference type="SAM" id="SignalP"/>
    </source>
</evidence>
<evidence type="ECO:0000313" key="6">
    <source>
        <dbReference type="EMBL" id="GFT08342.1"/>
    </source>
</evidence>
<protein>
    <submittedName>
        <fullName evidence="6">Titin</fullName>
    </submittedName>
</protein>
<dbReference type="SMART" id="SM00408">
    <property type="entry name" value="IGc2"/>
    <property type="match status" value="4"/>
</dbReference>
<dbReference type="GO" id="GO:0008046">
    <property type="term" value="F:axon guidance receptor activity"/>
    <property type="evidence" value="ECO:0007669"/>
    <property type="project" value="TreeGrafter"/>
</dbReference>
<feature type="domain" description="Ig-like" evidence="5">
    <location>
        <begin position="122"/>
        <end position="212"/>
    </location>
</feature>
<keyword evidence="3" id="KW-0393">Immunoglobulin domain</keyword>
<dbReference type="GO" id="GO:0007156">
    <property type="term" value="P:homophilic cell adhesion via plasma membrane adhesion molecules"/>
    <property type="evidence" value="ECO:0007669"/>
    <property type="project" value="TreeGrafter"/>
</dbReference>
<accession>A0A8X6NCY4</accession>
<feature type="signal peptide" evidence="4">
    <location>
        <begin position="1"/>
        <end position="22"/>
    </location>
</feature>
<sequence>MSPVLFVNGLFLLCWIINYSEAIKPEIHAFHFGRMLKSGQRVSVMCAVTVGQPPFTFTWFKDGTVVSESETVTIRNIDEFNSNLAIIKLGPEHNGNYTCRVTNNGGSSEQSDVLSMMETGEPKIKPFQFSTDINLGMREAVHCIVTYGEPPFEFMWFKDGQLLESIRGISYRKTDEFMSSLVISKVDADSNGNYTCRVTNLVGSDQKSAVLSVKDSGEPKLKSLHFSSELELGMRESVHCHVLYGDPPFEFLWFKDGKSLLDVQGISVRKTDDYDSKLIISKVDADSNGNYTCRVSNPKGFDEKWAVLSVKGVFCNLFGMNLLFGTATVFYLIVSSALAGAEEPKIKSFHFSNDLELGMRESVHCSVRYGNPPFEFSWLKDGQPLMDVRDISIRKTDDYTSNLIISKVDADSNGNYTCKVTNSAGFDQKSAMLSVKGRLKL</sequence>
<keyword evidence="7" id="KW-1185">Reference proteome</keyword>
<dbReference type="PROSITE" id="PS50835">
    <property type="entry name" value="IG_LIKE"/>
    <property type="match status" value="4"/>
</dbReference>
<reference evidence="6" key="1">
    <citation type="submission" date="2020-08" db="EMBL/GenBank/DDBJ databases">
        <title>Multicomponent nature underlies the extraordinary mechanical properties of spider dragline silk.</title>
        <authorList>
            <person name="Kono N."/>
            <person name="Nakamura H."/>
            <person name="Mori M."/>
            <person name="Yoshida Y."/>
            <person name="Ohtoshi R."/>
            <person name="Malay A.D."/>
            <person name="Moran D.A.P."/>
            <person name="Tomita M."/>
            <person name="Numata K."/>
            <person name="Arakawa K."/>
        </authorList>
    </citation>
    <scope>NUCLEOTIDE SEQUENCE</scope>
</reference>
<feature type="domain" description="Ig-like" evidence="5">
    <location>
        <begin position="344"/>
        <end position="434"/>
    </location>
</feature>
<gene>
    <name evidence="6" type="primary">TTN</name>
    <name evidence="6" type="ORF">NPIL_550531</name>
</gene>
<keyword evidence="1 4" id="KW-0732">Signal</keyword>
<dbReference type="GO" id="GO:0030424">
    <property type="term" value="C:axon"/>
    <property type="evidence" value="ECO:0007669"/>
    <property type="project" value="TreeGrafter"/>
</dbReference>
<evidence type="ECO:0000256" key="1">
    <source>
        <dbReference type="ARBA" id="ARBA00022729"/>
    </source>
</evidence>
<dbReference type="InterPro" id="IPR007110">
    <property type="entry name" value="Ig-like_dom"/>
</dbReference>
<evidence type="ECO:0000313" key="7">
    <source>
        <dbReference type="Proteomes" id="UP000887013"/>
    </source>
</evidence>
<dbReference type="SMART" id="SM00409">
    <property type="entry name" value="IG"/>
    <property type="match status" value="4"/>
</dbReference>
<dbReference type="GO" id="GO:0050808">
    <property type="term" value="P:synapse organization"/>
    <property type="evidence" value="ECO:0007669"/>
    <property type="project" value="TreeGrafter"/>
</dbReference>
<dbReference type="OrthoDB" id="6434757at2759"/>
<dbReference type="SUPFAM" id="SSF48726">
    <property type="entry name" value="Immunoglobulin"/>
    <property type="match status" value="4"/>
</dbReference>
<dbReference type="Proteomes" id="UP000887013">
    <property type="component" value="Unassembled WGS sequence"/>
</dbReference>